<name>A0A844H8G7_9RHOB</name>
<organism evidence="1 2">
    <name type="scientific">Paracoccus limosus</name>
    <dbReference type="NCBI Taxonomy" id="913252"/>
    <lineage>
        <taxon>Bacteria</taxon>
        <taxon>Pseudomonadati</taxon>
        <taxon>Pseudomonadota</taxon>
        <taxon>Alphaproteobacteria</taxon>
        <taxon>Rhodobacterales</taxon>
        <taxon>Paracoccaceae</taxon>
        <taxon>Paracoccus</taxon>
    </lineage>
</organism>
<sequence>MAIRILFRLMPLICVAIFTLTVFVLDHPDDRAQEIQRRETRRLAWETGLVQCPDPWGNLPLAACLAGNSPRNPPSLH</sequence>
<evidence type="ECO:0000313" key="2">
    <source>
        <dbReference type="Proteomes" id="UP000442533"/>
    </source>
</evidence>
<proteinExistence type="predicted"/>
<dbReference type="AlphaFoldDB" id="A0A844H8G7"/>
<dbReference type="Proteomes" id="UP000442533">
    <property type="component" value="Unassembled WGS sequence"/>
</dbReference>
<keyword evidence="2" id="KW-1185">Reference proteome</keyword>
<comment type="caution">
    <text evidence="1">The sequence shown here is derived from an EMBL/GenBank/DDBJ whole genome shotgun (WGS) entry which is preliminary data.</text>
</comment>
<protein>
    <submittedName>
        <fullName evidence="1">Uncharacterized protein</fullName>
    </submittedName>
</protein>
<dbReference type="EMBL" id="WMIF01000010">
    <property type="protein sequence ID" value="MTH34698.1"/>
    <property type="molecule type" value="Genomic_DNA"/>
</dbReference>
<evidence type="ECO:0000313" key="1">
    <source>
        <dbReference type="EMBL" id="MTH34698.1"/>
    </source>
</evidence>
<dbReference type="OrthoDB" id="7778111at2"/>
<reference evidence="1 2" key="1">
    <citation type="submission" date="2019-11" db="EMBL/GenBank/DDBJ databases">
        <authorList>
            <person name="Dong K."/>
        </authorList>
    </citation>
    <scope>NUCLEOTIDE SEQUENCE [LARGE SCALE GENOMIC DNA]</scope>
    <source>
        <strain evidence="1 2">JCM 17370</strain>
    </source>
</reference>
<accession>A0A844H8G7</accession>
<dbReference type="RefSeq" id="WP_155064261.1">
    <property type="nucleotide sequence ID" value="NZ_WMIF01000010.1"/>
</dbReference>
<gene>
    <name evidence="1" type="ORF">GL279_08805</name>
</gene>